<dbReference type="RefSeq" id="WP_076558386.1">
    <property type="nucleotide sequence ID" value="NZ_FTOC01000004.1"/>
</dbReference>
<reference evidence="2" key="1">
    <citation type="submission" date="2017-01" db="EMBL/GenBank/DDBJ databases">
        <authorList>
            <person name="Varghese N."/>
            <person name="Submissions S."/>
        </authorList>
    </citation>
    <scope>NUCLEOTIDE SEQUENCE [LARGE SCALE GENOMIC DNA]</scope>
    <source>
        <strain evidence="2">DSM 23127</strain>
    </source>
</reference>
<sequence length="405" mass="46577">MKKWLLVIVMLLVGCNDTSEGSEDDISDMNFDDIETSAQNTEVNLFMWGGDDGINTYIDEWVAPRLEENHDINLTRTPMDTGDILQKLRTERQAGKQEGTIDIIWVNGENFKNAKENELLYGSFRDKLPNFRDYYDKEEFTHDFGTETEGMEAPWGKVQFALQYDAAKVKNPPETYEELTDWVEANPGEFTYPTPSDFTGNAFLRQMLLATAEDAEALTEQSFDRKRAENYSDAMWNDLNEWKPHLFREGEYYPSSLSELDRLYSEGKVSMTMGYNEARSEHLINDGVFPDTTETFVMDSGSLGNAHFLSIPFNSTNVPGALTTINYLLSPEAQLQKMRPSSWGDNTAIAIERLPEDMQMQFEELDRGETVPSAERLREAFRPELDTDYLEWMTKTWEDEVVRTP</sequence>
<dbReference type="EMBL" id="FTOC01000004">
    <property type="protein sequence ID" value="SIS45892.1"/>
    <property type="molecule type" value="Genomic_DNA"/>
</dbReference>
<dbReference type="PANTHER" id="PTHR42779">
    <property type="entry name" value="PROTEIN YNJB"/>
    <property type="match status" value="1"/>
</dbReference>
<dbReference type="OrthoDB" id="3239593at2"/>
<name>A0A1N7J982_9BACI</name>
<keyword evidence="2" id="KW-1185">Reference proteome</keyword>
<dbReference type="Proteomes" id="UP000187608">
    <property type="component" value="Unassembled WGS sequence"/>
</dbReference>
<dbReference type="InterPro" id="IPR027020">
    <property type="entry name" value="YnjB"/>
</dbReference>
<dbReference type="PROSITE" id="PS51257">
    <property type="entry name" value="PROKAR_LIPOPROTEIN"/>
    <property type="match status" value="1"/>
</dbReference>
<dbReference type="AlphaFoldDB" id="A0A1N7J982"/>
<dbReference type="NCBIfam" id="NF008633">
    <property type="entry name" value="PRK11622.1"/>
    <property type="match status" value="1"/>
</dbReference>
<proteinExistence type="predicted"/>
<evidence type="ECO:0000313" key="2">
    <source>
        <dbReference type="Proteomes" id="UP000187608"/>
    </source>
</evidence>
<protein>
    <submittedName>
        <fullName evidence="1">Putative spermidine/putrescine transport system substrate-binding protein</fullName>
    </submittedName>
</protein>
<dbReference type="STRING" id="570947.SAMN05421687_104193"/>
<organism evidence="1 2">
    <name type="scientific">Salimicrobium flavidum</name>
    <dbReference type="NCBI Taxonomy" id="570947"/>
    <lineage>
        <taxon>Bacteria</taxon>
        <taxon>Bacillati</taxon>
        <taxon>Bacillota</taxon>
        <taxon>Bacilli</taxon>
        <taxon>Bacillales</taxon>
        <taxon>Bacillaceae</taxon>
        <taxon>Salimicrobium</taxon>
    </lineage>
</organism>
<dbReference type="InterPro" id="IPR006059">
    <property type="entry name" value="SBP"/>
</dbReference>
<dbReference type="SUPFAM" id="SSF53850">
    <property type="entry name" value="Periplasmic binding protein-like II"/>
    <property type="match status" value="1"/>
</dbReference>
<dbReference type="Gene3D" id="3.40.190.10">
    <property type="entry name" value="Periplasmic binding protein-like II"/>
    <property type="match status" value="2"/>
</dbReference>
<dbReference type="Pfam" id="PF13416">
    <property type="entry name" value="SBP_bac_8"/>
    <property type="match status" value="1"/>
</dbReference>
<gene>
    <name evidence="1" type="ORF">SAMN05421687_104193</name>
</gene>
<evidence type="ECO:0000313" key="1">
    <source>
        <dbReference type="EMBL" id="SIS45892.1"/>
    </source>
</evidence>
<dbReference type="PANTHER" id="PTHR42779:SF1">
    <property type="entry name" value="PROTEIN YNJB"/>
    <property type="match status" value="1"/>
</dbReference>
<dbReference type="PIRSF" id="PIRSF029172">
    <property type="entry name" value="UCP029172_ABC_sbc_YnjB"/>
    <property type="match status" value="1"/>
</dbReference>
<accession>A0A1N7J982</accession>